<dbReference type="InterPro" id="IPR012318">
    <property type="entry name" value="HTH_CRP"/>
</dbReference>
<dbReference type="Proteomes" id="UP000563523">
    <property type="component" value="Unassembled WGS sequence"/>
</dbReference>
<evidence type="ECO:0000313" key="6">
    <source>
        <dbReference type="EMBL" id="NVY96660.1"/>
    </source>
</evidence>
<dbReference type="Pfam" id="PF13545">
    <property type="entry name" value="HTH_Crp_2"/>
    <property type="match status" value="1"/>
</dbReference>
<evidence type="ECO:0000256" key="3">
    <source>
        <dbReference type="ARBA" id="ARBA00023163"/>
    </source>
</evidence>
<dbReference type="SUPFAM" id="SSF51206">
    <property type="entry name" value="cAMP-binding domain-like"/>
    <property type="match status" value="1"/>
</dbReference>
<dbReference type="SMART" id="SM00100">
    <property type="entry name" value="cNMP"/>
    <property type="match status" value="1"/>
</dbReference>
<evidence type="ECO:0000259" key="4">
    <source>
        <dbReference type="PROSITE" id="PS50042"/>
    </source>
</evidence>
<evidence type="ECO:0000256" key="1">
    <source>
        <dbReference type="ARBA" id="ARBA00023015"/>
    </source>
</evidence>
<dbReference type="Pfam" id="PF00027">
    <property type="entry name" value="cNMP_binding"/>
    <property type="match status" value="1"/>
</dbReference>
<dbReference type="SUPFAM" id="SSF46785">
    <property type="entry name" value="Winged helix' DNA-binding domain"/>
    <property type="match status" value="1"/>
</dbReference>
<evidence type="ECO:0000259" key="5">
    <source>
        <dbReference type="PROSITE" id="PS51063"/>
    </source>
</evidence>
<keyword evidence="3" id="KW-0804">Transcription</keyword>
<evidence type="ECO:0000313" key="7">
    <source>
        <dbReference type="Proteomes" id="UP000563523"/>
    </source>
</evidence>
<dbReference type="PANTHER" id="PTHR24567">
    <property type="entry name" value="CRP FAMILY TRANSCRIPTIONAL REGULATORY PROTEIN"/>
    <property type="match status" value="1"/>
</dbReference>
<dbReference type="CDD" id="cd00038">
    <property type="entry name" value="CAP_ED"/>
    <property type="match status" value="1"/>
</dbReference>
<feature type="domain" description="HTH crp-type" evidence="5">
    <location>
        <begin position="148"/>
        <end position="216"/>
    </location>
</feature>
<dbReference type="SMART" id="SM00419">
    <property type="entry name" value="HTH_CRP"/>
    <property type="match status" value="1"/>
</dbReference>
<keyword evidence="1" id="KW-0805">Transcription regulation</keyword>
<organism evidence="6 7">
    <name type="scientific">Bombilactobacillus apium</name>
    <dbReference type="NCBI Taxonomy" id="2675299"/>
    <lineage>
        <taxon>Bacteria</taxon>
        <taxon>Bacillati</taxon>
        <taxon>Bacillota</taxon>
        <taxon>Bacilli</taxon>
        <taxon>Lactobacillales</taxon>
        <taxon>Lactobacillaceae</taxon>
        <taxon>Bombilactobacillus</taxon>
    </lineage>
</organism>
<dbReference type="InterPro" id="IPR000595">
    <property type="entry name" value="cNMP-bd_dom"/>
</dbReference>
<feature type="domain" description="Cyclic nucleotide-binding" evidence="4">
    <location>
        <begin position="13"/>
        <end position="134"/>
    </location>
</feature>
<dbReference type="PROSITE" id="PS50042">
    <property type="entry name" value="CNMP_BINDING_3"/>
    <property type="match status" value="1"/>
</dbReference>
<dbReference type="InterPro" id="IPR014710">
    <property type="entry name" value="RmlC-like_jellyroll"/>
</dbReference>
<dbReference type="InterPro" id="IPR018490">
    <property type="entry name" value="cNMP-bd_dom_sf"/>
</dbReference>
<dbReference type="Gene3D" id="2.60.120.10">
    <property type="entry name" value="Jelly Rolls"/>
    <property type="match status" value="1"/>
</dbReference>
<comment type="caution">
    <text evidence="6">The sequence shown here is derived from an EMBL/GenBank/DDBJ whole genome shotgun (WGS) entry which is preliminary data.</text>
</comment>
<reference evidence="6 7" key="1">
    <citation type="submission" date="2020-06" db="EMBL/GenBank/DDBJ databases">
        <authorList>
            <person name="Kang J."/>
        </authorList>
    </citation>
    <scope>NUCLEOTIDE SEQUENCE [LARGE SCALE GENOMIC DNA]</scope>
    <source>
        <strain evidence="6 7">DCY120</strain>
    </source>
</reference>
<dbReference type="GO" id="GO:0003700">
    <property type="term" value="F:DNA-binding transcription factor activity"/>
    <property type="evidence" value="ECO:0007669"/>
    <property type="project" value="TreeGrafter"/>
</dbReference>
<dbReference type="PROSITE" id="PS51063">
    <property type="entry name" value="HTH_CRP_2"/>
    <property type="match status" value="1"/>
</dbReference>
<dbReference type="GO" id="GO:0003677">
    <property type="term" value="F:DNA binding"/>
    <property type="evidence" value="ECO:0007669"/>
    <property type="project" value="UniProtKB-KW"/>
</dbReference>
<dbReference type="RefSeq" id="WP_176942818.1">
    <property type="nucleotide sequence ID" value="NZ_JABZEC010000004.1"/>
</dbReference>
<dbReference type="GO" id="GO:0005829">
    <property type="term" value="C:cytosol"/>
    <property type="evidence" value="ECO:0007669"/>
    <property type="project" value="TreeGrafter"/>
</dbReference>
<gene>
    <name evidence="6" type="ORF">HU830_05730</name>
</gene>
<dbReference type="Gene3D" id="1.10.10.10">
    <property type="entry name" value="Winged helix-like DNA-binding domain superfamily/Winged helix DNA-binding domain"/>
    <property type="match status" value="1"/>
</dbReference>
<dbReference type="InterPro" id="IPR036390">
    <property type="entry name" value="WH_DNA-bd_sf"/>
</dbReference>
<dbReference type="InterPro" id="IPR036388">
    <property type="entry name" value="WH-like_DNA-bd_sf"/>
</dbReference>
<dbReference type="PRINTS" id="PR00034">
    <property type="entry name" value="HTHCRP"/>
</dbReference>
<protein>
    <submittedName>
        <fullName evidence="6">Crp/Fnr family transcriptional regulator</fullName>
    </submittedName>
</protein>
<dbReference type="AlphaFoldDB" id="A0A850R2S9"/>
<keyword evidence="7" id="KW-1185">Reference proteome</keyword>
<accession>A0A850R2S9</accession>
<name>A0A850R2S9_9LACO</name>
<dbReference type="InterPro" id="IPR050397">
    <property type="entry name" value="Env_Response_Regulators"/>
</dbReference>
<sequence length="220" mass="24794">MHSPRQCVDRAPLFHNLAPQVKAKLSQISSHRVYYAKGSLIRQPHDQQAGMLVLDQGQAKVYYLTAAGQEQITEILSTGSIRGQQQLFQEQPSEQFIQALTDSWVCSITQTAFQNLLQASPDLAQLMVNSLGQQLWASEQKNLRHELLDAQGLVWDYLQNLAEQKQTLTFDLPIKKKELANLLGITPETLSRRLHQLVRAGKLEMQGAHFHLQATASSRD</sequence>
<evidence type="ECO:0000256" key="2">
    <source>
        <dbReference type="ARBA" id="ARBA00023125"/>
    </source>
</evidence>
<proteinExistence type="predicted"/>
<keyword evidence="2" id="KW-0238">DNA-binding</keyword>
<dbReference type="EMBL" id="JABZEC010000004">
    <property type="protein sequence ID" value="NVY96660.1"/>
    <property type="molecule type" value="Genomic_DNA"/>
</dbReference>
<dbReference type="PANTHER" id="PTHR24567:SF26">
    <property type="entry name" value="REGULATORY PROTEIN YEIL"/>
    <property type="match status" value="1"/>
</dbReference>